<dbReference type="AlphaFoldDB" id="K0R2M9"/>
<comment type="caution">
    <text evidence="2">The sequence shown here is derived from an EMBL/GenBank/DDBJ whole genome shotgun (WGS) entry which is preliminary data.</text>
</comment>
<organism evidence="2 3">
    <name type="scientific">Thalassiosira oceanica</name>
    <name type="common">Marine diatom</name>
    <dbReference type="NCBI Taxonomy" id="159749"/>
    <lineage>
        <taxon>Eukaryota</taxon>
        <taxon>Sar</taxon>
        <taxon>Stramenopiles</taxon>
        <taxon>Ochrophyta</taxon>
        <taxon>Bacillariophyta</taxon>
        <taxon>Coscinodiscophyceae</taxon>
        <taxon>Thalassiosirophycidae</taxon>
        <taxon>Thalassiosirales</taxon>
        <taxon>Thalassiosiraceae</taxon>
        <taxon>Thalassiosira</taxon>
    </lineage>
</organism>
<evidence type="ECO:0000313" key="3">
    <source>
        <dbReference type="Proteomes" id="UP000266841"/>
    </source>
</evidence>
<evidence type="ECO:0000313" key="2">
    <source>
        <dbReference type="EMBL" id="EJK46390.1"/>
    </source>
</evidence>
<feature type="compositionally biased region" description="Polar residues" evidence="1">
    <location>
        <begin position="56"/>
        <end position="68"/>
    </location>
</feature>
<accession>K0R2M9</accession>
<evidence type="ECO:0000256" key="1">
    <source>
        <dbReference type="SAM" id="MobiDB-lite"/>
    </source>
</evidence>
<protein>
    <submittedName>
        <fullName evidence="2">Uncharacterized protein</fullName>
    </submittedName>
</protein>
<dbReference type="OrthoDB" id="50222at2759"/>
<feature type="region of interest" description="Disordered" evidence="1">
    <location>
        <begin position="42"/>
        <end position="70"/>
    </location>
</feature>
<dbReference type="EMBL" id="AGNL01047783">
    <property type="protein sequence ID" value="EJK46390.1"/>
    <property type="molecule type" value="Genomic_DNA"/>
</dbReference>
<sequence length="151" mass="17350">MFKVLTPLRCVERKREDAGTRERNDAGQELDRELADWMEINSPDFPGVERSRDEPNQLSGHPPKTTQGKGIMSAIDEIDYQTYFGSEGSWTPTILIASALLVRYLHSNSVSFQRFVSQQRIHWRRRLGYRDNTKYQMGVGDGANMSLKRQG</sequence>
<reference evidence="2 3" key="1">
    <citation type="journal article" date="2012" name="Genome Biol.">
        <title>Genome and low-iron response of an oceanic diatom adapted to chronic iron limitation.</title>
        <authorList>
            <person name="Lommer M."/>
            <person name="Specht M."/>
            <person name="Roy A.S."/>
            <person name="Kraemer L."/>
            <person name="Andreson R."/>
            <person name="Gutowska M.A."/>
            <person name="Wolf J."/>
            <person name="Bergner S.V."/>
            <person name="Schilhabel M.B."/>
            <person name="Klostermeier U.C."/>
            <person name="Beiko R.G."/>
            <person name="Rosenstiel P."/>
            <person name="Hippler M."/>
            <person name="Laroche J."/>
        </authorList>
    </citation>
    <scope>NUCLEOTIDE SEQUENCE [LARGE SCALE GENOMIC DNA]</scope>
    <source>
        <strain evidence="2 3">CCMP1005</strain>
    </source>
</reference>
<dbReference type="Proteomes" id="UP000266841">
    <property type="component" value="Unassembled WGS sequence"/>
</dbReference>
<name>K0R2M9_THAOC</name>
<proteinExistence type="predicted"/>
<keyword evidence="3" id="KW-1185">Reference proteome</keyword>
<gene>
    <name evidence="2" type="ORF">THAOC_34938</name>
</gene>